<dbReference type="GO" id="GO:0005525">
    <property type="term" value="F:GTP binding"/>
    <property type="evidence" value="ECO:0007669"/>
    <property type="project" value="UniProtKB-KW"/>
</dbReference>
<evidence type="ECO:0000256" key="3">
    <source>
        <dbReference type="ARBA" id="ARBA00023134"/>
    </source>
</evidence>
<evidence type="ECO:0000256" key="4">
    <source>
        <dbReference type="SAM" id="Coils"/>
    </source>
</evidence>
<name>A0A8B6DG44_MYTGA</name>
<dbReference type="PROSITE" id="PS51720">
    <property type="entry name" value="G_AIG1"/>
    <property type="match status" value="1"/>
</dbReference>
<evidence type="ECO:0000313" key="7">
    <source>
        <dbReference type="Proteomes" id="UP000596742"/>
    </source>
</evidence>
<dbReference type="OrthoDB" id="5985928at2759"/>
<protein>
    <recommendedName>
        <fullName evidence="5">AIG1-type G domain-containing protein</fullName>
    </recommendedName>
</protein>
<comment type="similarity">
    <text evidence="1">Belongs to the TRAFAC class TrmE-Era-EngA-EngB-Septin-like GTPase superfamily. AIG1/Toc34/Toc159-like paraseptin GTPase family. IAN subfamily.</text>
</comment>
<evidence type="ECO:0000256" key="1">
    <source>
        <dbReference type="ARBA" id="ARBA00008535"/>
    </source>
</evidence>
<gene>
    <name evidence="6" type="ORF">MGAL_10B053971</name>
</gene>
<dbReference type="EMBL" id="UYJE01003490">
    <property type="protein sequence ID" value="VDI19712.1"/>
    <property type="molecule type" value="Genomic_DNA"/>
</dbReference>
<keyword evidence="2" id="KW-0547">Nucleotide-binding</keyword>
<dbReference type="FunFam" id="3.40.50.300:FF:000366">
    <property type="entry name" value="GTPase, IMAP family member 2"/>
    <property type="match status" value="1"/>
</dbReference>
<comment type="caution">
    <text evidence="6">The sequence shown here is derived from an EMBL/GenBank/DDBJ whole genome shotgun (WGS) entry which is preliminary data.</text>
</comment>
<dbReference type="InterPro" id="IPR045058">
    <property type="entry name" value="GIMA/IAN/Toc"/>
</dbReference>
<keyword evidence="7" id="KW-1185">Reference proteome</keyword>
<dbReference type="Gene3D" id="3.40.50.300">
    <property type="entry name" value="P-loop containing nucleotide triphosphate hydrolases"/>
    <property type="match status" value="1"/>
</dbReference>
<keyword evidence="4" id="KW-0175">Coiled coil</keyword>
<dbReference type="PANTHER" id="PTHR10903">
    <property type="entry name" value="GTPASE, IMAP FAMILY MEMBER-RELATED"/>
    <property type="match status" value="1"/>
</dbReference>
<proteinExistence type="inferred from homology"/>
<feature type="coiled-coil region" evidence="4">
    <location>
        <begin position="225"/>
        <end position="291"/>
    </location>
</feature>
<evidence type="ECO:0000313" key="6">
    <source>
        <dbReference type="EMBL" id="VDI19712.1"/>
    </source>
</evidence>
<dbReference type="SUPFAM" id="SSF52540">
    <property type="entry name" value="P-loop containing nucleoside triphosphate hydrolases"/>
    <property type="match status" value="1"/>
</dbReference>
<dbReference type="Proteomes" id="UP000596742">
    <property type="component" value="Unassembled WGS sequence"/>
</dbReference>
<reference evidence="6" key="1">
    <citation type="submission" date="2018-11" db="EMBL/GenBank/DDBJ databases">
        <authorList>
            <person name="Alioto T."/>
            <person name="Alioto T."/>
        </authorList>
    </citation>
    <scope>NUCLEOTIDE SEQUENCE</scope>
</reference>
<dbReference type="AlphaFoldDB" id="A0A8B6DG44"/>
<dbReference type="PANTHER" id="PTHR10903:SF184">
    <property type="entry name" value="GTP-BINDING PROTEIN A"/>
    <property type="match status" value="1"/>
</dbReference>
<evidence type="ECO:0000259" key="5">
    <source>
        <dbReference type="PROSITE" id="PS51720"/>
    </source>
</evidence>
<evidence type="ECO:0000256" key="2">
    <source>
        <dbReference type="ARBA" id="ARBA00022741"/>
    </source>
</evidence>
<dbReference type="Pfam" id="PF04548">
    <property type="entry name" value="AIG1"/>
    <property type="match status" value="1"/>
</dbReference>
<organism evidence="6 7">
    <name type="scientific">Mytilus galloprovincialis</name>
    <name type="common">Mediterranean mussel</name>
    <dbReference type="NCBI Taxonomy" id="29158"/>
    <lineage>
        <taxon>Eukaryota</taxon>
        <taxon>Metazoa</taxon>
        <taxon>Spiralia</taxon>
        <taxon>Lophotrochozoa</taxon>
        <taxon>Mollusca</taxon>
        <taxon>Bivalvia</taxon>
        <taxon>Autobranchia</taxon>
        <taxon>Pteriomorphia</taxon>
        <taxon>Mytilida</taxon>
        <taxon>Mytiloidea</taxon>
        <taxon>Mytilidae</taxon>
        <taxon>Mytilinae</taxon>
        <taxon>Mytilus</taxon>
    </lineage>
</organism>
<feature type="domain" description="AIG1-type G" evidence="5">
    <location>
        <begin position="25"/>
        <end position="229"/>
    </location>
</feature>
<sequence>MYGSQVALGRLESEKARQKSKFSTETELRIALVGKTGVGKSATANTLCGENFFESGLELTGMTQICRQKKALIFGREVLIIDTPGIFDTEIDATVVENEIQRCVHLGAPGLHAVIFVMEIGRFRKEDTDAIRAFLRFFESKMKDRVVVLFTHVDRLQKEGRSLANFLQNAPGFLNTFLDQCQNRVIPFNNEFKKEESYEQINGLLTMVEALKKSNELAYYSDVLFKKAEERIQARERELEEIFKREFNDRIIQIEHSIKIQLENRIQQEQIEKLRRLYERKIANVREEVRKEISDKKSKW</sequence>
<dbReference type="InterPro" id="IPR006703">
    <property type="entry name" value="G_AIG1"/>
</dbReference>
<keyword evidence="3" id="KW-0342">GTP-binding</keyword>
<accession>A0A8B6DG44</accession>
<dbReference type="InterPro" id="IPR027417">
    <property type="entry name" value="P-loop_NTPase"/>
</dbReference>